<dbReference type="InterPro" id="IPR000701">
    <property type="entry name" value="SuccDH_FuR_B_TM-su"/>
</dbReference>
<evidence type="ECO:0000256" key="6">
    <source>
        <dbReference type="ARBA" id="ARBA00023004"/>
    </source>
</evidence>
<organism evidence="9">
    <name type="scientific">Anaerolinea thermolimosa</name>
    <dbReference type="NCBI Taxonomy" id="229919"/>
    <lineage>
        <taxon>Bacteria</taxon>
        <taxon>Bacillati</taxon>
        <taxon>Chloroflexota</taxon>
        <taxon>Anaerolineae</taxon>
        <taxon>Anaerolineales</taxon>
        <taxon>Anaerolineaceae</taxon>
        <taxon>Anaerolinea</taxon>
    </lineage>
</organism>
<proteinExistence type="predicted"/>
<keyword evidence="5 8" id="KW-1133">Transmembrane helix</keyword>
<comment type="caution">
    <text evidence="9">The sequence shown here is derived from an EMBL/GenBank/DDBJ whole genome shotgun (WGS) entry which is preliminary data.</text>
</comment>
<sequence length="122" mass="13367">MLGTRPKAREGAFLWLIKILAGLSIVIVLGIHFVVNHLVAPEGLLNYADVIRYYQNPWVVTMEIFFLIAVVTHALIGIRSILLDLNPSDSFLSILNTILIVVGVGAVAYGIWLALEIASRGN</sequence>
<keyword evidence="4" id="KW-0479">Metal-binding</keyword>
<keyword evidence="6" id="KW-0408">Iron</keyword>
<keyword evidence="7 8" id="KW-0472">Membrane</keyword>
<name>A0A7C4KG65_9CHLR</name>
<accession>A0A7C4KG65</accession>
<dbReference type="Gene3D" id="1.20.1300.10">
    <property type="entry name" value="Fumarate reductase/succinate dehydrogenase, transmembrane subunit"/>
    <property type="match status" value="1"/>
</dbReference>
<reference evidence="9" key="1">
    <citation type="journal article" date="2020" name="mSystems">
        <title>Genome- and Community-Level Interaction Insights into Carbon Utilization and Element Cycling Functions of Hydrothermarchaeota in Hydrothermal Sediment.</title>
        <authorList>
            <person name="Zhou Z."/>
            <person name="Liu Y."/>
            <person name="Xu W."/>
            <person name="Pan J."/>
            <person name="Luo Z.H."/>
            <person name="Li M."/>
        </authorList>
    </citation>
    <scope>NUCLEOTIDE SEQUENCE [LARGE SCALE GENOMIC DNA]</scope>
    <source>
        <strain evidence="9">SpSt-573</strain>
    </source>
</reference>
<evidence type="ECO:0000256" key="4">
    <source>
        <dbReference type="ARBA" id="ARBA00022723"/>
    </source>
</evidence>
<feature type="transmembrane region" description="Helical" evidence="8">
    <location>
        <begin position="94"/>
        <end position="115"/>
    </location>
</feature>
<dbReference type="SUPFAM" id="SSF81343">
    <property type="entry name" value="Fumarate reductase respiratory complex transmembrane subunits"/>
    <property type="match status" value="1"/>
</dbReference>
<evidence type="ECO:0000256" key="8">
    <source>
        <dbReference type="SAM" id="Phobius"/>
    </source>
</evidence>
<gene>
    <name evidence="9" type="ORF">ENT37_01975</name>
</gene>
<evidence type="ECO:0000256" key="2">
    <source>
        <dbReference type="ARBA" id="ARBA00022617"/>
    </source>
</evidence>
<evidence type="ECO:0000256" key="3">
    <source>
        <dbReference type="ARBA" id="ARBA00022692"/>
    </source>
</evidence>
<comment type="subcellular location">
    <subcellularLocation>
        <location evidence="1">Membrane</location>
    </subcellularLocation>
</comment>
<evidence type="ECO:0000313" key="9">
    <source>
        <dbReference type="EMBL" id="HGS20616.1"/>
    </source>
</evidence>
<dbReference type="EMBL" id="DSYK01000103">
    <property type="protein sequence ID" value="HGS20616.1"/>
    <property type="molecule type" value="Genomic_DNA"/>
</dbReference>
<dbReference type="GO" id="GO:0016020">
    <property type="term" value="C:membrane"/>
    <property type="evidence" value="ECO:0007669"/>
    <property type="project" value="UniProtKB-SubCell"/>
</dbReference>
<dbReference type="AlphaFoldDB" id="A0A7C4KG65"/>
<dbReference type="InterPro" id="IPR034804">
    <property type="entry name" value="SQR/QFR_C/D"/>
</dbReference>
<evidence type="ECO:0000256" key="5">
    <source>
        <dbReference type="ARBA" id="ARBA00022989"/>
    </source>
</evidence>
<protein>
    <recommendedName>
        <fullName evidence="10">Succinate dehydrogenase</fullName>
    </recommendedName>
</protein>
<dbReference type="GO" id="GO:0046872">
    <property type="term" value="F:metal ion binding"/>
    <property type="evidence" value="ECO:0007669"/>
    <property type="project" value="UniProtKB-KW"/>
</dbReference>
<dbReference type="Pfam" id="PF01127">
    <property type="entry name" value="Sdh_cyt"/>
    <property type="match status" value="1"/>
</dbReference>
<keyword evidence="2" id="KW-0349">Heme</keyword>
<feature type="transmembrane region" description="Helical" evidence="8">
    <location>
        <begin position="64"/>
        <end position="82"/>
    </location>
</feature>
<feature type="transmembrane region" description="Helical" evidence="8">
    <location>
        <begin position="12"/>
        <end position="35"/>
    </location>
</feature>
<evidence type="ECO:0008006" key="10">
    <source>
        <dbReference type="Google" id="ProtNLM"/>
    </source>
</evidence>
<evidence type="ECO:0000256" key="7">
    <source>
        <dbReference type="ARBA" id="ARBA00023136"/>
    </source>
</evidence>
<evidence type="ECO:0000256" key="1">
    <source>
        <dbReference type="ARBA" id="ARBA00004370"/>
    </source>
</evidence>
<keyword evidence="3 8" id="KW-0812">Transmembrane</keyword>